<evidence type="ECO:0000313" key="2">
    <source>
        <dbReference type="Proteomes" id="UP000053424"/>
    </source>
</evidence>
<reference evidence="1 2" key="1">
    <citation type="submission" date="2014-04" db="EMBL/GenBank/DDBJ databases">
        <authorList>
            <consortium name="DOE Joint Genome Institute"/>
            <person name="Kuo A."/>
            <person name="Gay G."/>
            <person name="Dore J."/>
            <person name="Kohler A."/>
            <person name="Nagy L.G."/>
            <person name="Floudas D."/>
            <person name="Copeland A."/>
            <person name="Barry K.W."/>
            <person name="Cichocki N."/>
            <person name="Veneault-Fourrey C."/>
            <person name="LaButti K."/>
            <person name="Lindquist E.A."/>
            <person name="Lipzen A."/>
            <person name="Lundell T."/>
            <person name="Morin E."/>
            <person name="Murat C."/>
            <person name="Sun H."/>
            <person name="Tunlid A."/>
            <person name="Henrissat B."/>
            <person name="Grigoriev I.V."/>
            <person name="Hibbett D.S."/>
            <person name="Martin F."/>
            <person name="Nordberg H.P."/>
            <person name="Cantor M.N."/>
            <person name="Hua S.X."/>
        </authorList>
    </citation>
    <scope>NUCLEOTIDE SEQUENCE [LARGE SCALE GENOMIC DNA]</scope>
    <source>
        <strain evidence="2">h7</strain>
    </source>
</reference>
<dbReference type="AlphaFoldDB" id="A0A0C2YKC2"/>
<accession>A0A0C2YKC2</accession>
<protein>
    <submittedName>
        <fullName evidence="1">Uncharacterized protein</fullName>
    </submittedName>
</protein>
<organism evidence="1 2">
    <name type="scientific">Hebeloma cylindrosporum</name>
    <dbReference type="NCBI Taxonomy" id="76867"/>
    <lineage>
        <taxon>Eukaryota</taxon>
        <taxon>Fungi</taxon>
        <taxon>Dikarya</taxon>
        <taxon>Basidiomycota</taxon>
        <taxon>Agaricomycotina</taxon>
        <taxon>Agaricomycetes</taxon>
        <taxon>Agaricomycetidae</taxon>
        <taxon>Agaricales</taxon>
        <taxon>Agaricineae</taxon>
        <taxon>Hymenogastraceae</taxon>
        <taxon>Hebeloma</taxon>
    </lineage>
</organism>
<name>A0A0C2YKC2_HEBCY</name>
<dbReference type="HOGENOM" id="CLU_2469333_0_0_1"/>
<dbReference type="Proteomes" id="UP000053424">
    <property type="component" value="Unassembled WGS sequence"/>
</dbReference>
<dbReference type="OrthoDB" id="2749112at2759"/>
<gene>
    <name evidence="1" type="ORF">M413DRAFT_27823</name>
</gene>
<reference evidence="2" key="2">
    <citation type="submission" date="2015-01" db="EMBL/GenBank/DDBJ databases">
        <title>Evolutionary Origins and Diversification of the Mycorrhizal Mutualists.</title>
        <authorList>
            <consortium name="DOE Joint Genome Institute"/>
            <consortium name="Mycorrhizal Genomics Consortium"/>
            <person name="Kohler A."/>
            <person name="Kuo A."/>
            <person name="Nagy L.G."/>
            <person name="Floudas D."/>
            <person name="Copeland A."/>
            <person name="Barry K.W."/>
            <person name="Cichocki N."/>
            <person name="Veneault-Fourrey C."/>
            <person name="LaButti K."/>
            <person name="Lindquist E.A."/>
            <person name="Lipzen A."/>
            <person name="Lundell T."/>
            <person name="Morin E."/>
            <person name="Murat C."/>
            <person name="Riley R."/>
            <person name="Ohm R."/>
            <person name="Sun H."/>
            <person name="Tunlid A."/>
            <person name="Henrissat B."/>
            <person name="Grigoriev I.V."/>
            <person name="Hibbett D.S."/>
            <person name="Martin F."/>
        </authorList>
    </citation>
    <scope>NUCLEOTIDE SEQUENCE [LARGE SCALE GENOMIC DNA]</scope>
    <source>
        <strain evidence="2">h7</strain>
    </source>
</reference>
<evidence type="ECO:0000313" key="1">
    <source>
        <dbReference type="EMBL" id="KIM41482.1"/>
    </source>
</evidence>
<sequence length="88" mass="10305">MADSHYPLRHSTYFTGEDRVYTSELPPMNSMEDLLQEIFMRNRSPDYVAVPKANGLKKVLKNITKNWRKGVDSSFLLVLRTMRKGSYY</sequence>
<proteinExistence type="predicted"/>
<dbReference type="EMBL" id="KN831780">
    <property type="protein sequence ID" value="KIM41482.1"/>
    <property type="molecule type" value="Genomic_DNA"/>
</dbReference>
<keyword evidence="2" id="KW-1185">Reference proteome</keyword>